<reference evidence="9" key="1">
    <citation type="journal article" date="2023" name="Insect Mol. Biol.">
        <title>Genome sequencing provides insights into the evolution of gene families encoding plant cell wall-degrading enzymes in longhorned beetles.</title>
        <authorList>
            <person name="Shin N.R."/>
            <person name="Okamura Y."/>
            <person name="Kirsch R."/>
            <person name="Pauchet Y."/>
        </authorList>
    </citation>
    <scope>NUCLEOTIDE SEQUENCE</scope>
    <source>
        <strain evidence="9">AMC_N1</strain>
    </source>
</reference>
<comment type="caution">
    <text evidence="9">The sequence shown here is derived from an EMBL/GenBank/DDBJ whole genome shotgun (WGS) entry which is preliminary data.</text>
</comment>
<name>A0AAV8XQ92_9CUCU</name>
<dbReference type="EMBL" id="JAPWTK010000386">
    <property type="protein sequence ID" value="KAJ8941147.1"/>
    <property type="molecule type" value="Genomic_DNA"/>
</dbReference>
<dbReference type="Gene3D" id="3.40.50.1220">
    <property type="entry name" value="TPP-binding domain"/>
    <property type="match status" value="1"/>
</dbReference>
<dbReference type="EC" id="2.3.1.286" evidence="1"/>
<dbReference type="SUPFAM" id="SSF52467">
    <property type="entry name" value="DHS-like NAD/FAD-binding domain"/>
    <property type="match status" value="1"/>
</dbReference>
<dbReference type="GO" id="GO:0000122">
    <property type="term" value="P:negative regulation of transcription by RNA polymerase II"/>
    <property type="evidence" value="ECO:0007669"/>
    <property type="project" value="TreeGrafter"/>
</dbReference>
<evidence type="ECO:0000256" key="2">
    <source>
        <dbReference type="ARBA" id="ARBA00022679"/>
    </source>
</evidence>
<evidence type="ECO:0000313" key="9">
    <source>
        <dbReference type="EMBL" id="KAJ8941147.1"/>
    </source>
</evidence>
<evidence type="ECO:0000256" key="5">
    <source>
        <dbReference type="ARBA" id="ARBA00023027"/>
    </source>
</evidence>
<dbReference type="InterPro" id="IPR029035">
    <property type="entry name" value="DHS-like_NAD/FAD-binding_dom"/>
</dbReference>
<keyword evidence="3" id="KW-0479">Metal-binding</keyword>
<comment type="similarity">
    <text evidence="6">Belongs to the sirtuin family. Class IV subfamily.</text>
</comment>
<organism evidence="9 10">
    <name type="scientific">Aromia moschata</name>
    <dbReference type="NCBI Taxonomy" id="1265417"/>
    <lineage>
        <taxon>Eukaryota</taxon>
        <taxon>Metazoa</taxon>
        <taxon>Ecdysozoa</taxon>
        <taxon>Arthropoda</taxon>
        <taxon>Hexapoda</taxon>
        <taxon>Insecta</taxon>
        <taxon>Pterygota</taxon>
        <taxon>Neoptera</taxon>
        <taxon>Endopterygota</taxon>
        <taxon>Coleoptera</taxon>
        <taxon>Polyphaga</taxon>
        <taxon>Cucujiformia</taxon>
        <taxon>Chrysomeloidea</taxon>
        <taxon>Cerambycidae</taxon>
        <taxon>Cerambycinae</taxon>
        <taxon>Callichromatini</taxon>
        <taxon>Aromia</taxon>
    </lineage>
</organism>
<evidence type="ECO:0000256" key="1">
    <source>
        <dbReference type="ARBA" id="ARBA00012928"/>
    </source>
</evidence>
<sequence>MSCSYADGLSPYENKGLLGVPEKFDSDDKVKKNAPYWQSGCKIPNMWWCIPVLASVPLQVYQIFAKIVFSGPNGVWTLEKQGKKPNINVSLNDAIPTKTHMALKHLIEKNYVHFVISQNIDGLHLKTGVPRSRIAELHGNMFIGQCNTCGSQFVRSSATTTVGKKVSGRRLQKDCGKRESL</sequence>
<dbReference type="GO" id="GO:0046872">
    <property type="term" value="F:metal ion binding"/>
    <property type="evidence" value="ECO:0007669"/>
    <property type="project" value="UniProtKB-KW"/>
</dbReference>
<dbReference type="PANTHER" id="PTHR11085:SF12">
    <property type="entry name" value="NAD-DEPENDENT PROTEIN DEACYLASE SIRTUIN-6"/>
    <property type="match status" value="1"/>
</dbReference>
<dbReference type="InterPro" id="IPR050134">
    <property type="entry name" value="NAD-dep_sirtuin_deacylases"/>
</dbReference>
<evidence type="ECO:0000256" key="6">
    <source>
        <dbReference type="ARBA" id="ARBA00038170"/>
    </source>
</evidence>
<comment type="caution">
    <text evidence="7">Lacks conserved residue(s) required for the propagation of feature annotation.</text>
</comment>
<feature type="domain" description="Deacetylase sirtuin-type" evidence="8">
    <location>
        <begin position="1"/>
        <end position="181"/>
    </location>
</feature>
<dbReference type="GO" id="GO:0005634">
    <property type="term" value="C:nucleus"/>
    <property type="evidence" value="ECO:0007669"/>
    <property type="project" value="TreeGrafter"/>
</dbReference>
<gene>
    <name evidence="9" type="ORF">NQ318_004267</name>
</gene>
<dbReference type="PANTHER" id="PTHR11085">
    <property type="entry name" value="NAD-DEPENDENT PROTEIN DEACYLASE SIRTUIN-5, MITOCHONDRIAL-RELATED"/>
    <property type="match status" value="1"/>
</dbReference>
<dbReference type="PROSITE" id="PS50305">
    <property type="entry name" value="SIRTUIN"/>
    <property type="match status" value="1"/>
</dbReference>
<accession>A0AAV8XQ92</accession>
<protein>
    <recommendedName>
        <fullName evidence="1">protein acetyllysine N-acetyltransferase</fullName>
        <ecNumber evidence="1">2.3.1.286</ecNumber>
    </recommendedName>
</protein>
<keyword evidence="10" id="KW-1185">Reference proteome</keyword>
<dbReference type="Gene3D" id="2.20.28.200">
    <property type="match status" value="1"/>
</dbReference>
<dbReference type="Pfam" id="PF02146">
    <property type="entry name" value="SIR2"/>
    <property type="match status" value="1"/>
</dbReference>
<dbReference type="AlphaFoldDB" id="A0AAV8XQ92"/>
<evidence type="ECO:0000256" key="3">
    <source>
        <dbReference type="ARBA" id="ARBA00022723"/>
    </source>
</evidence>
<dbReference type="Proteomes" id="UP001162162">
    <property type="component" value="Unassembled WGS sequence"/>
</dbReference>
<dbReference type="InterPro" id="IPR003000">
    <property type="entry name" value="Sirtuin"/>
</dbReference>
<keyword evidence="4" id="KW-0862">Zinc</keyword>
<evidence type="ECO:0000256" key="7">
    <source>
        <dbReference type="PROSITE-ProRule" id="PRU00236"/>
    </source>
</evidence>
<dbReference type="GO" id="GO:0003714">
    <property type="term" value="F:transcription corepressor activity"/>
    <property type="evidence" value="ECO:0007669"/>
    <property type="project" value="TreeGrafter"/>
</dbReference>
<evidence type="ECO:0000256" key="4">
    <source>
        <dbReference type="ARBA" id="ARBA00022833"/>
    </source>
</evidence>
<keyword evidence="2" id="KW-0808">Transferase</keyword>
<keyword evidence="5" id="KW-0520">NAD</keyword>
<evidence type="ECO:0000259" key="8">
    <source>
        <dbReference type="PROSITE" id="PS50305"/>
    </source>
</evidence>
<dbReference type="InterPro" id="IPR026590">
    <property type="entry name" value="Ssirtuin_cat_dom"/>
</dbReference>
<evidence type="ECO:0000313" key="10">
    <source>
        <dbReference type="Proteomes" id="UP001162162"/>
    </source>
</evidence>
<dbReference type="GO" id="GO:0046969">
    <property type="term" value="F:histone H3K9 deacetylase activity, NAD-dependent"/>
    <property type="evidence" value="ECO:0007669"/>
    <property type="project" value="TreeGrafter"/>
</dbReference>
<proteinExistence type="inferred from homology"/>
<dbReference type="GO" id="GO:0070403">
    <property type="term" value="F:NAD+ binding"/>
    <property type="evidence" value="ECO:0007669"/>
    <property type="project" value="InterPro"/>
</dbReference>